<dbReference type="InterPro" id="IPR001258">
    <property type="entry name" value="NHL_repeat"/>
</dbReference>
<dbReference type="EMBL" id="GG739567">
    <property type="protein sequence ID" value="EFC35213.1"/>
    <property type="molecule type" value="Genomic_DNA"/>
</dbReference>
<dbReference type="Pfam" id="PF01436">
    <property type="entry name" value="NHL"/>
    <property type="match status" value="1"/>
</dbReference>
<feature type="non-terminal residue" evidence="2">
    <location>
        <position position="235"/>
    </location>
</feature>
<sequence>SNGYLNTYAGTMSQAFCGDNENVTVAKFDYLQHIAFNSLGELVIADVYNHRIRKVAVNGIVSTIAGSLNLNYVSSGDGGPATSAKLINPYGFCYTKYNELIIAETNNNRLRKVSSSGIITTLAGTGTAGYGGDGQLSTSNTVLLNNPRSVYCADSGDIYFTDTDNYRIRKVDTNGYISTVVGTGSSTYNGELEPLSTNIGKPLFVTIFNGTLYFSDDSYRIRKVYNNVIVVGGTG</sequence>
<reference evidence="2 3" key="1">
    <citation type="journal article" date="2010" name="Cell">
        <title>The genome of Naegleria gruberi illuminates early eukaryotic versatility.</title>
        <authorList>
            <person name="Fritz-Laylin L.K."/>
            <person name="Prochnik S.E."/>
            <person name="Ginger M.L."/>
            <person name="Dacks J.B."/>
            <person name="Carpenter M.L."/>
            <person name="Field M.C."/>
            <person name="Kuo A."/>
            <person name="Paredez A."/>
            <person name="Chapman J."/>
            <person name="Pham J."/>
            <person name="Shu S."/>
            <person name="Neupane R."/>
            <person name="Cipriano M."/>
            <person name="Mancuso J."/>
            <person name="Tu H."/>
            <person name="Salamov A."/>
            <person name="Lindquist E."/>
            <person name="Shapiro H."/>
            <person name="Lucas S."/>
            <person name="Grigoriev I.V."/>
            <person name="Cande W.Z."/>
            <person name="Fulton C."/>
            <person name="Rokhsar D.S."/>
            <person name="Dawson S.C."/>
        </authorList>
    </citation>
    <scope>NUCLEOTIDE SEQUENCE [LARGE SCALE GENOMIC DNA]</scope>
    <source>
        <strain evidence="2 3">NEG-M</strain>
    </source>
</reference>
<evidence type="ECO:0000313" key="3">
    <source>
        <dbReference type="Proteomes" id="UP000006671"/>
    </source>
</evidence>
<dbReference type="AlphaFoldDB" id="D2W6T9"/>
<name>D2W6T9_NAEGR</name>
<gene>
    <name evidence="2" type="ORF">NAEGRDRAFT_77133</name>
</gene>
<evidence type="ECO:0000313" key="2">
    <source>
        <dbReference type="EMBL" id="EFC35213.1"/>
    </source>
</evidence>
<proteinExistence type="predicted"/>
<dbReference type="STRING" id="5762.D2W6T9"/>
<dbReference type="PANTHER" id="PTHR46388:SF2">
    <property type="entry name" value="NHL REPEAT-CONTAINING PROTEIN 2"/>
    <property type="match status" value="1"/>
</dbReference>
<dbReference type="OMA" id="GECYIAD"/>
<dbReference type="Gene3D" id="2.120.10.30">
    <property type="entry name" value="TolB, C-terminal domain"/>
    <property type="match status" value="2"/>
</dbReference>
<keyword evidence="3" id="KW-1185">Reference proteome</keyword>
<dbReference type="KEGG" id="ngr:NAEGRDRAFT_77133"/>
<organism evidence="3">
    <name type="scientific">Naegleria gruberi</name>
    <name type="common">Amoeba</name>
    <dbReference type="NCBI Taxonomy" id="5762"/>
    <lineage>
        <taxon>Eukaryota</taxon>
        <taxon>Discoba</taxon>
        <taxon>Heterolobosea</taxon>
        <taxon>Tetramitia</taxon>
        <taxon>Eutetramitia</taxon>
        <taxon>Vahlkampfiidae</taxon>
        <taxon>Naegleria</taxon>
    </lineage>
</organism>
<dbReference type="RefSeq" id="XP_002667957.1">
    <property type="nucleotide sequence ID" value="XM_002667911.1"/>
</dbReference>
<dbReference type="GeneID" id="8847793"/>
<evidence type="ECO:0000256" key="1">
    <source>
        <dbReference type="ARBA" id="ARBA00022737"/>
    </source>
</evidence>
<dbReference type="PANTHER" id="PTHR46388">
    <property type="entry name" value="NHL REPEAT-CONTAINING PROTEIN 2"/>
    <property type="match status" value="1"/>
</dbReference>
<protein>
    <submittedName>
        <fullName evidence="2">Predicted protein</fullName>
    </submittedName>
</protein>
<feature type="non-terminal residue" evidence="2">
    <location>
        <position position="1"/>
    </location>
</feature>
<dbReference type="SUPFAM" id="SSF63825">
    <property type="entry name" value="YWTD domain"/>
    <property type="match status" value="1"/>
</dbReference>
<keyword evidence="1" id="KW-0677">Repeat</keyword>
<dbReference type="VEuPathDB" id="AmoebaDB:NAEGRDRAFT_77133"/>
<dbReference type="Proteomes" id="UP000006671">
    <property type="component" value="Unassembled WGS sequence"/>
</dbReference>
<dbReference type="InterPro" id="IPR011042">
    <property type="entry name" value="6-blade_b-propeller_TolB-like"/>
</dbReference>
<accession>D2W6T9</accession>
<dbReference type="InParanoid" id="D2W6T9"/>